<evidence type="ECO:0000313" key="11">
    <source>
        <dbReference type="Proteomes" id="UP000217199"/>
    </source>
</evidence>
<keyword evidence="5 9" id="KW-0812">Transmembrane</keyword>
<dbReference type="PANTHER" id="PTHR35897">
    <property type="entry name" value="METHYLTRANSFERASE AUSD"/>
    <property type="match status" value="1"/>
</dbReference>
<feature type="transmembrane region" description="Helical" evidence="9">
    <location>
        <begin position="209"/>
        <end position="227"/>
    </location>
</feature>
<evidence type="ECO:0000313" key="10">
    <source>
        <dbReference type="EMBL" id="PAV19122.1"/>
    </source>
</evidence>
<dbReference type="InParanoid" id="A0A286UHP2"/>
<evidence type="ECO:0000256" key="7">
    <source>
        <dbReference type="ARBA" id="ARBA00023136"/>
    </source>
</evidence>
<dbReference type="STRING" id="2282107.A0A286UHP2"/>
<accession>A0A286UHP2</accession>
<gene>
    <name evidence="10" type="ORF">PNOK_0596600</name>
</gene>
<feature type="transmembrane region" description="Helical" evidence="9">
    <location>
        <begin position="74"/>
        <end position="103"/>
    </location>
</feature>
<name>A0A286UHP2_9AGAM</name>
<dbReference type="GO" id="GO:0016740">
    <property type="term" value="F:transferase activity"/>
    <property type="evidence" value="ECO:0007669"/>
    <property type="project" value="UniProtKB-KW"/>
</dbReference>
<keyword evidence="4" id="KW-0949">S-adenosyl-L-methionine</keyword>
<evidence type="ECO:0000256" key="8">
    <source>
        <dbReference type="ARBA" id="ARBA00038314"/>
    </source>
</evidence>
<feature type="transmembrane region" description="Helical" evidence="9">
    <location>
        <begin position="43"/>
        <end position="62"/>
    </location>
</feature>
<keyword evidence="7 9" id="KW-0472">Membrane</keyword>
<reference evidence="10 11" key="1">
    <citation type="journal article" date="2017" name="Mol. Ecol.">
        <title>Comparative and population genomic landscape of Phellinus noxius: A hypervariable fungus causing root rot in trees.</title>
        <authorList>
            <person name="Chung C.L."/>
            <person name="Lee T.J."/>
            <person name="Akiba M."/>
            <person name="Lee H.H."/>
            <person name="Kuo T.H."/>
            <person name="Liu D."/>
            <person name="Ke H.M."/>
            <person name="Yokoi T."/>
            <person name="Roa M.B."/>
            <person name="Lu M.J."/>
            <person name="Chang Y.Y."/>
            <person name="Ann P.J."/>
            <person name="Tsai J.N."/>
            <person name="Chen C.Y."/>
            <person name="Tzean S.S."/>
            <person name="Ota Y."/>
            <person name="Hattori T."/>
            <person name="Sahashi N."/>
            <person name="Liou R.F."/>
            <person name="Kikuchi T."/>
            <person name="Tsai I.J."/>
        </authorList>
    </citation>
    <scope>NUCLEOTIDE SEQUENCE [LARGE SCALE GENOMIC DNA]</scope>
    <source>
        <strain evidence="10 11">FFPRI411160</strain>
    </source>
</reference>
<evidence type="ECO:0000256" key="6">
    <source>
        <dbReference type="ARBA" id="ARBA00022989"/>
    </source>
</evidence>
<dbReference type="SUPFAM" id="SSF53335">
    <property type="entry name" value="S-adenosyl-L-methionine-dependent methyltransferases"/>
    <property type="match status" value="1"/>
</dbReference>
<evidence type="ECO:0000256" key="5">
    <source>
        <dbReference type="ARBA" id="ARBA00022692"/>
    </source>
</evidence>
<feature type="transmembrane region" description="Helical" evidence="9">
    <location>
        <begin position="12"/>
        <end position="36"/>
    </location>
</feature>
<comment type="caution">
    <text evidence="10">The sequence shown here is derived from an EMBL/GenBank/DDBJ whole genome shotgun (WGS) entry which is preliminary data.</text>
</comment>
<keyword evidence="3" id="KW-0808">Transferase</keyword>
<evidence type="ECO:0000256" key="4">
    <source>
        <dbReference type="ARBA" id="ARBA00022691"/>
    </source>
</evidence>
<dbReference type="OrthoDB" id="2094832at2759"/>
<keyword evidence="11" id="KW-1185">Reference proteome</keyword>
<comment type="similarity">
    <text evidence="8">Belongs to the class I-like SAM-binding methyltransferase superfamily.</text>
</comment>
<dbReference type="Pfam" id="PF04479">
    <property type="entry name" value="RTA1"/>
    <property type="match status" value="1"/>
</dbReference>
<organism evidence="10 11">
    <name type="scientific">Pyrrhoderma noxium</name>
    <dbReference type="NCBI Taxonomy" id="2282107"/>
    <lineage>
        <taxon>Eukaryota</taxon>
        <taxon>Fungi</taxon>
        <taxon>Dikarya</taxon>
        <taxon>Basidiomycota</taxon>
        <taxon>Agaricomycotina</taxon>
        <taxon>Agaricomycetes</taxon>
        <taxon>Hymenochaetales</taxon>
        <taxon>Hymenochaetaceae</taxon>
        <taxon>Pyrrhoderma</taxon>
    </lineage>
</organism>
<dbReference type="InterPro" id="IPR007568">
    <property type="entry name" value="RTA1"/>
</dbReference>
<evidence type="ECO:0000256" key="1">
    <source>
        <dbReference type="ARBA" id="ARBA00004141"/>
    </source>
</evidence>
<dbReference type="AlphaFoldDB" id="A0A286UHP2"/>
<evidence type="ECO:0000256" key="3">
    <source>
        <dbReference type="ARBA" id="ARBA00022679"/>
    </source>
</evidence>
<evidence type="ECO:0000256" key="2">
    <source>
        <dbReference type="ARBA" id="ARBA00005179"/>
    </source>
</evidence>
<evidence type="ECO:0000256" key="9">
    <source>
        <dbReference type="SAM" id="Phobius"/>
    </source>
</evidence>
<dbReference type="Gene3D" id="3.40.50.150">
    <property type="entry name" value="Vaccinia Virus protein VP39"/>
    <property type="match status" value="1"/>
</dbReference>
<protein>
    <submittedName>
        <fullName evidence="10">RTA1 like protein</fullName>
    </submittedName>
</protein>
<dbReference type="EMBL" id="NBII01000005">
    <property type="protein sequence ID" value="PAV19122.1"/>
    <property type="molecule type" value="Genomic_DNA"/>
</dbReference>
<comment type="pathway">
    <text evidence="2">Secondary metabolite biosynthesis.</text>
</comment>
<dbReference type="InterPro" id="IPR029063">
    <property type="entry name" value="SAM-dependent_MTases_sf"/>
</dbReference>
<dbReference type="PANTHER" id="PTHR35897:SF1">
    <property type="entry name" value="METHYLTRANSFERASE AUSD"/>
    <property type="match status" value="1"/>
</dbReference>
<keyword evidence="6 9" id="KW-1133">Transmembrane helix</keyword>
<comment type="subcellular location">
    <subcellularLocation>
        <location evidence="1">Membrane</location>
        <topology evidence="1">Multi-pass membrane protein</topology>
    </subcellularLocation>
</comment>
<dbReference type="Proteomes" id="UP000217199">
    <property type="component" value="Unassembled WGS sequence"/>
</dbReference>
<feature type="transmembrane region" description="Helical" evidence="9">
    <location>
        <begin position="156"/>
        <end position="180"/>
    </location>
</feature>
<dbReference type="GO" id="GO:0016020">
    <property type="term" value="C:membrane"/>
    <property type="evidence" value="ECO:0007669"/>
    <property type="project" value="UniProtKB-SubCell"/>
</dbReference>
<proteinExistence type="inferred from homology"/>
<dbReference type="InterPro" id="IPR051654">
    <property type="entry name" value="Meroterpenoid_MTases"/>
</dbReference>
<sequence length="957" mass="107687">MADLPEPPSLYGYTPTTSVCLTFIIVFAVSAIVHGCEAVHWKLWWFLGLACTSAVLEVIGWLGRLWSSFAPAHLMPYIIQTVATVIAPTPLLASNFLILGMLIRHLGEQYSRLSPKLYSIVFTSADAIALLIQAFGGAKASGAVSNHEDPEPGAHIMLIGIVIQMIAITFYVILAGEFFIRFQLNKPVRMESYVHLDIKKKTLGKKMKWMVVGLSFSTVVIFIRTVYRTIELVNGFTGIIIRTQILFNILDGLMIVLASYCLNFLHPGYLLADVIEAERKAKSVEKMRKKGLPVSRIDREGWHELKEENATKYDTTSEYAPSPMPGKVQVQTTGHKLDPSLYLPLPEETAFLKSQVGIEDEEELKSHIFAVQKEAWEVRRYPLTLKSITRSDVLKYHIRILGIPKVMDYMCIKSFGFLTLKISHLPQYEALLALGRDRPRAIFLDFACCFGNDLRKAVADGYPIENVIASDIQKEFWDLGHKLYRSTPEIFPVPFIPGDIFDPTHIASTPPYYSPPTTQIPADLSTLNSLIPLQGHVSAIHVSAFFHLFNKEEQISAARALASLLSPIPGSMIFGTHSSLEVSGERLIQVRKENMWCFNVEDWKGLWKDIFKGGSIEVEASLVERGKDVWRGRWENVDNESETQRRTIVWCPHTEVKSNGRLPSLVLDSSLFSPLPDELEFLKRQTEIEDLEELKQYIVSVQRDAWQVANYVCIQTFGFTTLKISLLSPYQALLDMPKKKPSAIYLDLDLSAMPKVGNDIRKAVSDGYPIENCIASDIKKEFWDLGHKLFRSTPETFPVPFVPGDIFDTNHIAPVSPFYSTPLTSRPTLSTLTSLTPLQGHVSTIHSSSFFHLFDREYQVVAAKALASLLSPDPGSMIFGEHTTLPESGDCFNSFRQTTMECIGPSDWEKLWKGIFSGGEIEVETTVRRLGMDKGMGRCQNIEDGNRVTMEWCVRRL</sequence>
<feature type="transmembrane region" description="Helical" evidence="9">
    <location>
        <begin position="115"/>
        <end position="136"/>
    </location>
</feature>